<evidence type="ECO:0000313" key="6">
    <source>
        <dbReference type="Proteomes" id="UP000515154"/>
    </source>
</evidence>
<dbReference type="AlphaFoldDB" id="A0A6P7U443"/>
<keyword evidence="4 5" id="KW-0472">Membrane</keyword>
<dbReference type="Pfam" id="PF01027">
    <property type="entry name" value="Bax1-I"/>
    <property type="match status" value="1"/>
</dbReference>
<evidence type="ECO:0000256" key="1">
    <source>
        <dbReference type="ARBA" id="ARBA00004141"/>
    </source>
</evidence>
<feature type="transmembrane region" description="Helical" evidence="5">
    <location>
        <begin position="242"/>
        <end position="261"/>
    </location>
</feature>
<evidence type="ECO:0000256" key="3">
    <source>
        <dbReference type="ARBA" id="ARBA00022989"/>
    </source>
</evidence>
<evidence type="ECO:0000256" key="2">
    <source>
        <dbReference type="ARBA" id="ARBA00022692"/>
    </source>
</evidence>
<comment type="subcellular location">
    <subcellularLocation>
        <location evidence="1">Membrane</location>
        <topology evidence="1">Multi-pass membrane protein</topology>
    </subcellularLocation>
</comment>
<feature type="transmembrane region" description="Helical" evidence="5">
    <location>
        <begin position="267"/>
        <end position="287"/>
    </location>
</feature>
<dbReference type="Proteomes" id="UP000515154">
    <property type="component" value="Linkage group LG2"/>
</dbReference>
<feature type="transmembrane region" description="Helical" evidence="5">
    <location>
        <begin position="153"/>
        <end position="173"/>
    </location>
</feature>
<dbReference type="InterPro" id="IPR006214">
    <property type="entry name" value="Bax_inhibitor_1-related"/>
</dbReference>
<dbReference type="CDD" id="cd10431">
    <property type="entry name" value="GHITM"/>
    <property type="match status" value="1"/>
</dbReference>
<keyword evidence="3 5" id="KW-1133">Transmembrane helix</keyword>
<dbReference type="RefSeq" id="XP_029655681.1">
    <property type="nucleotide sequence ID" value="XM_029799821.2"/>
</dbReference>
<protein>
    <submittedName>
        <fullName evidence="7">Growth hormone-inducible transmembrane protein</fullName>
    </submittedName>
</protein>
<sequence length="339" mass="36028">MLATTMSRLPMAAVTSCLSRSCILTKAGKPSFYTPVQMFTNQARSSTRRTARAAKARSLKEIIMAPATDTSFSLGRGLVAGASVIGLGSLCYYGLGLSNEVGAIERAAIWPEIVRQRIRDTYLYFGGSIGITALSAMAVYRNPTMLNLMMKNSWLAIGATFAAMIGSSILVRSIPYQPGVGAKQFAWMLHSGVVGAVIAPLCLMGGPVLVRAAWYTAGVVGGLSTLAMCAPSEKFLNMGGPLAAGLGVVFVSSIGGMFLPPTTALGAGLYSISIYGGLVLFSMFLLYDTQKIIKKAETHPVYAMRPFDPIDSSIGIYMDTINIFIRIVTILSGGSNRRR</sequence>
<dbReference type="InterPro" id="IPR035871">
    <property type="entry name" value="GHITM"/>
</dbReference>
<evidence type="ECO:0000313" key="7">
    <source>
        <dbReference type="RefSeq" id="XP_029655681.1"/>
    </source>
</evidence>
<reference evidence="7" key="1">
    <citation type="submission" date="2025-08" db="UniProtKB">
        <authorList>
            <consortium name="RefSeq"/>
        </authorList>
    </citation>
    <scope>IDENTIFICATION</scope>
</reference>
<evidence type="ECO:0000256" key="5">
    <source>
        <dbReference type="RuleBase" id="RU004379"/>
    </source>
</evidence>
<proteinExistence type="inferred from homology"/>
<dbReference type="PANTHER" id="PTHR23291:SF112">
    <property type="entry name" value="GROWTH HORMONE-INDUCIBLE TRANSMEMBRANE PROTEIN"/>
    <property type="match status" value="1"/>
</dbReference>
<name>A0A6P7U443_9MOLL</name>
<feature type="transmembrane region" description="Helical" evidence="5">
    <location>
        <begin position="185"/>
        <end position="206"/>
    </location>
</feature>
<dbReference type="PANTHER" id="PTHR23291">
    <property type="entry name" value="BAX INHIBITOR-RELATED"/>
    <property type="match status" value="1"/>
</dbReference>
<accession>A0A6P7U443</accession>
<dbReference type="KEGG" id="osn:115229479"/>
<gene>
    <name evidence="7" type="primary">LOC115229479</name>
</gene>
<evidence type="ECO:0000256" key="4">
    <source>
        <dbReference type="ARBA" id="ARBA00023136"/>
    </source>
</evidence>
<keyword evidence="2 5" id="KW-0812">Transmembrane</keyword>
<comment type="similarity">
    <text evidence="5">Belongs to the BI1 family.</text>
</comment>
<feature type="transmembrane region" description="Helical" evidence="5">
    <location>
        <begin position="212"/>
        <end position="230"/>
    </location>
</feature>
<organism evidence="6 7">
    <name type="scientific">Octopus sinensis</name>
    <name type="common">East Asian common octopus</name>
    <dbReference type="NCBI Taxonomy" id="2607531"/>
    <lineage>
        <taxon>Eukaryota</taxon>
        <taxon>Metazoa</taxon>
        <taxon>Spiralia</taxon>
        <taxon>Lophotrochozoa</taxon>
        <taxon>Mollusca</taxon>
        <taxon>Cephalopoda</taxon>
        <taxon>Coleoidea</taxon>
        <taxon>Octopodiformes</taxon>
        <taxon>Octopoda</taxon>
        <taxon>Incirrata</taxon>
        <taxon>Octopodidae</taxon>
        <taxon>Octopus</taxon>
    </lineage>
</organism>
<feature type="transmembrane region" description="Helical" evidence="5">
    <location>
        <begin position="122"/>
        <end position="141"/>
    </location>
</feature>
<keyword evidence="6" id="KW-1185">Reference proteome</keyword>
<dbReference type="GO" id="GO:0005743">
    <property type="term" value="C:mitochondrial inner membrane"/>
    <property type="evidence" value="ECO:0007669"/>
    <property type="project" value="TreeGrafter"/>
</dbReference>